<comment type="caution">
    <text evidence="2">The sequence shown here is derived from an EMBL/GenBank/DDBJ whole genome shotgun (WGS) entry which is preliminary data.</text>
</comment>
<sequence length="176" mass="20011">MNFNLGAFWIQILNVLVACMTEDCARFRHSQMGVVENVEVYEETLRASTPSNHSRTEYERYDNKTRAPKRNIPASSMANFDIEDGDSGPNKDCNPYFDEIRELEEDMEVYGVNSVEELVKMKDSEQASGKDLPPVIVPREGTHLTDEETESIIRRAEIILHLVKEKKGKVDTGVNS</sequence>
<dbReference type="AlphaFoldDB" id="A0A2P5A506"/>
<accession>A0A2P5A506</accession>
<name>A0A2P5A506_PARAD</name>
<feature type="chain" id="PRO_5015132072" evidence="1">
    <location>
        <begin position="20"/>
        <end position="176"/>
    </location>
</feature>
<gene>
    <name evidence="2" type="ORF">PanWU01x14_368350</name>
</gene>
<reference evidence="3" key="1">
    <citation type="submission" date="2016-06" db="EMBL/GenBank/DDBJ databases">
        <title>Parallel loss of symbiosis genes in relatives of nitrogen-fixing non-legume Parasponia.</title>
        <authorList>
            <person name="Van Velzen R."/>
            <person name="Holmer R."/>
            <person name="Bu F."/>
            <person name="Rutten L."/>
            <person name="Van Zeijl A."/>
            <person name="Liu W."/>
            <person name="Santuari L."/>
            <person name="Cao Q."/>
            <person name="Sharma T."/>
            <person name="Shen D."/>
            <person name="Roswanjaya Y."/>
            <person name="Wardhani T."/>
            <person name="Kalhor M.S."/>
            <person name="Jansen J."/>
            <person name="Van den Hoogen J."/>
            <person name="Gungor B."/>
            <person name="Hartog M."/>
            <person name="Hontelez J."/>
            <person name="Verver J."/>
            <person name="Yang W.-C."/>
            <person name="Schijlen E."/>
            <person name="Repin R."/>
            <person name="Schilthuizen M."/>
            <person name="Schranz E."/>
            <person name="Heidstra R."/>
            <person name="Miyata K."/>
            <person name="Fedorova E."/>
            <person name="Kohlen W."/>
            <person name="Bisseling T."/>
            <person name="Smit S."/>
            <person name="Geurts R."/>
        </authorList>
    </citation>
    <scope>NUCLEOTIDE SEQUENCE [LARGE SCALE GENOMIC DNA]</scope>
    <source>
        <strain evidence="3">cv. WU1-14</strain>
    </source>
</reference>
<evidence type="ECO:0000313" key="2">
    <source>
        <dbReference type="EMBL" id="PON31631.1"/>
    </source>
</evidence>
<feature type="signal peptide" evidence="1">
    <location>
        <begin position="1"/>
        <end position="19"/>
    </location>
</feature>
<organism evidence="2 3">
    <name type="scientific">Parasponia andersonii</name>
    <name type="common">Sponia andersonii</name>
    <dbReference type="NCBI Taxonomy" id="3476"/>
    <lineage>
        <taxon>Eukaryota</taxon>
        <taxon>Viridiplantae</taxon>
        <taxon>Streptophyta</taxon>
        <taxon>Embryophyta</taxon>
        <taxon>Tracheophyta</taxon>
        <taxon>Spermatophyta</taxon>
        <taxon>Magnoliopsida</taxon>
        <taxon>eudicotyledons</taxon>
        <taxon>Gunneridae</taxon>
        <taxon>Pentapetalae</taxon>
        <taxon>rosids</taxon>
        <taxon>fabids</taxon>
        <taxon>Rosales</taxon>
        <taxon>Cannabaceae</taxon>
        <taxon>Parasponia</taxon>
    </lineage>
</organism>
<evidence type="ECO:0000313" key="3">
    <source>
        <dbReference type="Proteomes" id="UP000237105"/>
    </source>
</evidence>
<dbReference type="OrthoDB" id="10459044at2759"/>
<protein>
    <submittedName>
        <fullName evidence="2">Uncharacterized protein</fullName>
    </submittedName>
</protein>
<dbReference type="Proteomes" id="UP000237105">
    <property type="component" value="Unassembled WGS sequence"/>
</dbReference>
<keyword evidence="1" id="KW-0732">Signal</keyword>
<keyword evidence="3" id="KW-1185">Reference proteome</keyword>
<dbReference type="EMBL" id="JXTB01000969">
    <property type="protein sequence ID" value="PON31631.1"/>
    <property type="molecule type" value="Genomic_DNA"/>
</dbReference>
<proteinExistence type="predicted"/>
<evidence type="ECO:0000256" key="1">
    <source>
        <dbReference type="SAM" id="SignalP"/>
    </source>
</evidence>